<gene>
    <name evidence="1" type="ORF">CU100_25570</name>
</gene>
<evidence type="ECO:0000313" key="2">
    <source>
        <dbReference type="Proteomes" id="UP000241158"/>
    </source>
</evidence>
<dbReference type="Proteomes" id="UP000241158">
    <property type="component" value="Unassembled WGS sequence"/>
</dbReference>
<dbReference type="AlphaFoldDB" id="A0A2P7AL40"/>
<reference evidence="2" key="1">
    <citation type="submission" date="2017-11" db="EMBL/GenBank/DDBJ databases">
        <authorList>
            <person name="Kuznetsova I."/>
            <person name="Sazanova A."/>
            <person name="Chirak E."/>
            <person name="Safronova V."/>
            <person name="Willems A."/>
        </authorList>
    </citation>
    <scope>NUCLEOTIDE SEQUENCE [LARGE SCALE GENOMIC DNA]</scope>
    <source>
        <strain evidence="2">PEPV15</strain>
    </source>
</reference>
<sequence length="130" mass="13952">MFLDFATFTSEDDAGVDIRTTASVATEKQSLEAPRFVISSLGDGTSCKAFPMENGTPGHNGLSIETSCRDLYSPLANAKTWHNNKDGTIDLADFRGQTIVEFSPSDGLSYISVEPRTVVLSMSAEGIDPL</sequence>
<evidence type="ECO:0008006" key="3">
    <source>
        <dbReference type="Google" id="ProtNLM"/>
    </source>
</evidence>
<protein>
    <recommendedName>
        <fullName evidence="3">Alkaline proteinase inhibitor/ Outer membrane lipoprotein Omp19 domain-containing protein</fullName>
    </recommendedName>
</protein>
<organism evidence="1 2">
    <name type="scientific">Phyllobacterium endophyticum</name>
    <dbReference type="NCBI Taxonomy" id="1149773"/>
    <lineage>
        <taxon>Bacteria</taxon>
        <taxon>Pseudomonadati</taxon>
        <taxon>Pseudomonadota</taxon>
        <taxon>Alphaproteobacteria</taxon>
        <taxon>Hyphomicrobiales</taxon>
        <taxon>Phyllobacteriaceae</taxon>
        <taxon>Phyllobacterium</taxon>
    </lineage>
</organism>
<proteinExistence type="predicted"/>
<dbReference type="EMBL" id="PGGN01000007">
    <property type="protein sequence ID" value="PSH54930.1"/>
    <property type="molecule type" value="Genomic_DNA"/>
</dbReference>
<accession>A0A2P7AL40</accession>
<comment type="caution">
    <text evidence="1">The sequence shown here is derived from an EMBL/GenBank/DDBJ whole genome shotgun (WGS) entry which is preliminary data.</text>
</comment>
<name>A0A2P7AL40_9HYPH</name>
<evidence type="ECO:0000313" key="1">
    <source>
        <dbReference type="EMBL" id="PSH54930.1"/>
    </source>
</evidence>
<keyword evidence="2" id="KW-1185">Reference proteome</keyword>